<evidence type="ECO:0000313" key="2">
    <source>
        <dbReference type="EMBL" id="CDQ96248.1"/>
    </source>
</evidence>
<name>A0A060YWN2_ONCMY</name>
<evidence type="ECO:0000313" key="3">
    <source>
        <dbReference type="Proteomes" id="UP000193380"/>
    </source>
</evidence>
<sequence>DKSCVCVCVDSNSRSISLSVCLSVCPTVRLHESISEEGFHYLVFDLVTGGELFEDIVAREYYSEADASQCINQILESVHHMHQHDIVHRDLKVSHRSPWQRNTWEGCVIMPPPPKFLPLATLPTHRHTCVCIRKPMKKYTKFHTHVSKYKNTILWTSERVAHKKTTDPFHLVRLELKVEALSQTACFR</sequence>
<evidence type="ECO:0000259" key="1">
    <source>
        <dbReference type="PROSITE" id="PS50011"/>
    </source>
</evidence>
<reference evidence="2" key="2">
    <citation type="submission" date="2014-03" db="EMBL/GenBank/DDBJ databases">
        <authorList>
            <person name="Genoscope - CEA"/>
        </authorList>
    </citation>
    <scope>NUCLEOTIDE SEQUENCE</scope>
</reference>
<protein>
    <recommendedName>
        <fullName evidence="1">Protein kinase domain-containing protein</fullName>
    </recommendedName>
</protein>
<dbReference type="STRING" id="8022.A0A060YWN2"/>
<feature type="domain" description="Protein kinase" evidence="1">
    <location>
        <begin position="1"/>
        <end position="188"/>
    </location>
</feature>
<dbReference type="EMBL" id="FR924772">
    <property type="protein sequence ID" value="CDQ96248.1"/>
    <property type="molecule type" value="Genomic_DNA"/>
</dbReference>
<dbReference type="SUPFAM" id="SSF56112">
    <property type="entry name" value="Protein kinase-like (PK-like)"/>
    <property type="match status" value="1"/>
</dbReference>
<organism evidence="2 3">
    <name type="scientific">Oncorhynchus mykiss</name>
    <name type="common">Rainbow trout</name>
    <name type="synonym">Salmo gairdneri</name>
    <dbReference type="NCBI Taxonomy" id="8022"/>
    <lineage>
        <taxon>Eukaryota</taxon>
        <taxon>Metazoa</taxon>
        <taxon>Chordata</taxon>
        <taxon>Craniata</taxon>
        <taxon>Vertebrata</taxon>
        <taxon>Euteleostomi</taxon>
        <taxon>Actinopterygii</taxon>
        <taxon>Neopterygii</taxon>
        <taxon>Teleostei</taxon>
        <taxon>Protacanthopterygii</taxon>
        <taxon>Salmoniformes</taxon>
        <taxon>Salmonidae</taxon>
        <taxon>Salmoninae</taxon>
        <taxon>Oncorhynchus</taxon>
    </lineage>
</organism>
<dbReference type="PROSITE" id="PS50011">
    <property type="entry name" value="PROTEIN_KINASE_DOM"/>
    <property type="match status" value="1"/>
</dbReference>
<dbReference type="PANTHER" id="PTHR24347">
    <property type="entry name" value="SERINE/THREONINE-PROTEIN KINASE"/>
    <property type="match status" value="1"/>
</dbReference>
<dbReference type="Proteomes" id="UP000193380">
    <property type="component" value="Unassembled WGS sequence"/>
</dbReference>
<dbReference type="Gene3D" id="3.30.200.20">
    <property type="entry name" value="Phosphorylase Kinase, domain 1"/>
    <property type="match status" value="1"/>
</dbReference>
<dbReference type="GO" id="GO:0004672">
    <property type="term" value="F:protein kinase activity"/>
    <property type="evidence" value="ECO:0007669"/>
    <property type="project" value="InterPro"/>
</dbReference>
<dbReference type="Pfam" id="PF00069">
    <property type="entry name" value="Pkinase"/>
    <property type="match status" value="1"/>
</dbReference>
<reference evidence="2" key="1">
    <citation type="journal article" date="2014" name="Nat. Commun.">
        <title>The rainbow trout genome provides novel insights into evolution after whole-genome duplication in vertebrates.</title>
        <authorList>
            <person name="Berthelot C."/>
            <person name="Brunet F."/>
            <person name="Chalopin D."/>
            <person name="Juanchich A."/>
            <person name="Bernard M."/>
            <person name="Noel B."/>
            <person name="Bento P."/>
            <person name="Da Silva C."/>
            <person name="Labadie K."/>
            <person name="Alberti A."/>
            <person name="Aury J.M."/>
            <person name="Louis A."/>
            <person name="Dehais P."/>
            <person name="Bardou P."/>
            <person name="Montfort J."/>
            <person name="Klopp C."/>
            <person name="Cabau C."/>
            <person name="Gaspin C."/>
            <person name="Thorgaard G.H."/>
            <person name="Boussaha M."/>
            <person name="Quillet E."/>
            <person name="Guyomard R."/>
            <person name="Galiana D."/>
            <person name="Bobe J."/>
            <person name="Volff J.N."/>
            <person name="Genet C."/>
            <person name="Wincker P."/>
            <person name="Jaillon O."/>
            <person name="Roest Crollius H."/>
            <person name="Guiguen Y."/>
        </authorList>
    </citation>
    <scope>NUCLEOTIDE SEQUENCE [LARGE SCALE GENOMIC DNA]</scope>
</reference>
<gene>
    <name evidence="2" type="ORF">GSONMT00032594001</name>
</gene>
<dbReference type="PaxDb" id="8022-A0A060YWN2"/>
<feature type="non-terminal residue" evidence="2">
    <location>
        <position position="1"/>
    </location>
</feature>
<dbReference type="AlphaFoldDB" id="A0A060YWN2"/>
<dbReference type="GO" id="GO:0005524">
    <property type="term" value="F:ATP binding"/>
    <property type="evidence" value="ECO:0007669"/>
    <property type="project" value="InterPro"/>
</dbReference>
<dbReference type="Gene3D" id="1.10.510.10">
    <property type="entry name" value="Transferase(Phosphotransferase) domain 1"/>
    <property type="match status" value="1"/>
</dbReference>
<dbReference type="InterPro" id="IPR000719">
    <property type="entry name" value="Prot_kinase_dom"/>
</dbReference>
<accession>A0A060YWN2</accession>
<proteinExistence type="predicted"/>
<dbReference type="SMART" id="SM00220">
    <property type="entry name" value="S_TKc"/>
    <property type="match status" value="1"/>
</dbReference>
<dbReference type="InterPro" id="IPR011009">
    <property type="entry name" value="Kinase-like_dom_sf"/>
</dbReference>